<accession>A0A8J2KQG2</accession>
<dbReference type="Proteomes" id="UP000708208">
    <property type="component" value="Unassembled WGS sequence"/>
</dbReference>
<organism evidence="2 3">
    <name type="scientific">Allacma fusca</name>
    <dbReference type="NCBI Taxonomy" id="39272"/>
    <lineage>
        <taxon>Eukaryota</taxon>
        <taxon>Metazoa</taxon>
        <taxon>Ecdysozoa</taxon>
        <taxon>Arthropoda</taxon>
        <taxon>Hexapoda</taxon>
        <taxon>Collembola</taxon>
        <taxon>Symphypleona</taxon>
        <taxon>Sminthuridae</taxon>
        <taxon>Allacma</taxon>
    </lineage>
</organism>
<feature type="compositionally biased region" description="Polar residues" evidence="1">
    <location>
        <begin position="1"/>
        <end position="13"/>
    </location>
</feature>
<comment type="caution">
    <text evidence="2">The sequence shown here is derived from an EMBL/GenBank/DDBJ whole genome shotgun (WGS) entry which is preliminary data.</text>
</comment>
<proteinExistence type="predicted"/>
<evidence type="ECO:0000256" key="1">
    <source>
        <dbReference type="SAM" id="MobiDB-lite"/>
    </source>
</evidence>
<feature type="compositionally biased region" description="Pro residues" evidence="1">
    <location>
        <begin position="67"/>
        <end position="79"/>
    </location>
</feature>
<keyword evidence="3" id="KW-1185">Reference proteome</keyword>
<gene>
    <name evidence="2" type="ORF">AFUS01_LOCUS32353</name>
</gene>
<feature type="region of interest" description="Disordered" evidence="1">
    <location>
        <begin position="1"/>
        <end position="112"/>
    </location>
</feature>
<evidence type="ECO:0000313" key="3">
    <source>
        <dbReference type="Proteomes" id="UP000708208"/>
    </source>
</evidence>
<sequence length="112" mass="11486">MTQTILTIPLNQPGSPPQSLYPPAGSPHLPHQNHHQSSSNTHHGGSHHHSHHGGGGGHGHGGRGHPISPPVAPTVPPSASPDFSDHPSALPAPNLNLGPHSVSQQMGAHIPM</sequence>
<name>A0A8J2KQG2_9HEXA</name>
<evidence type="ECO:0000313" key="2">
    <source>
        <dbReference type="EMBL" id="CAG7822062.1"/>
    </source>
</evidence>
<feature type="non-terminal residue" evidence="2">
    <location>
        <position position="112"/>
    </location>
</feature>
<reference evidence="2" key="1">
    <citation type="submission" date="2021-06" db="EMBL/GenBank/DDBJ databases">
        <authorList>
            <person name="Hodson N. C."/>
            <person name="Mongue J. A."/>
            <person name="Jaron S. K."/>
        </authorList>
    </citation>
    <scope>NUCLEOTIDE SEQUENCE</scope>
</reference>
<protein>
    <submittedName>
        <fullName evidence="2">Uncharacterized protein</fullName>
    </submittedName>
</protein>
<dbReference type="AlphaFoldDB" id="A0A8J2KQG2"/>
<dbReference type="EMBL" id="CAJVCH010525199">
    <property type="protein sequence ID" value="CAG7822062.1"/>
    <property type="molecule type" value="Genomic_DNA"/>
</dbReference>